<dbReference type="Proteomes" id="UP000027135">
    <property type="component" value="Unassembled WGS sequence"/>
</dbReference>
<evidence type="ECO:0000313" key="1">
    <source>
        <dbReference type="EMBL" id="KDR19104.1"/>
    </source>
</evidence>
<organism evidence="1 2">
    <name type="scientific">Zootermopsis nevadensis</name>
    <name type="common">Dampwood termite</name>
    <dbReference type="NCBI Taxonomy" id="136037"/>
    <lineage>
        <taxon>Eukaryota</taxon>
        <taxon>Metazoa</taxon>
        <taxon>Ecdysozoa</taxon>
        <taxon>Arthropoda</taxon>
        <taxon>Hexapoda</taxon>
        <taxon>Insecta</taxon>
        <taxon>Pterygota</taxon>
        <taxon>Neoptera</taxon>
        <taxon>Polyneoptera</taxon>
        <taxon>Dictyoptera</taxon>
        <taxon>Blattodea</taxon>
        <taxon>Blattoidea</taxon>
        <taxon>Termitoidae</taxon>
        <taxon>Termopsidae</taxon>
        <taxon>Zootermopsis</taxon>
    </lineage>
</organism>
<dbReference type="InParanoid" id="A0A067RFX3"/>
<reference evidence="1 2" key="1">
    <citation type="journal article" date="2014" name="Nat. Commun.">
        <title>Molecular traces of alternative social organization in a termite genome.</title>
        <authorList>
            <person name="Terrapon N."/>
            <person name="Li C."/>
            <person name="Robertson H.M."/>
            <person name="Ji L."/>
            <person name="Meng X."/>
            <person name="Booth W."/>
            <person name="Chen Z."/>
            <person name="Childers C.P."/>
            <person name="Glastad K.M."/>
            <person name="Gokhale K."/>
            <person name="Gowin J."/>
            <person name="Gronenberg W."/>
            <person name="Hermansen R.A."/>
            <person name="Hu H."/>
            <person name="Hunt B.G."/>
            <person name="Huylmans A.K."/>
            <person name="Khalil S.M."/>
            <person name="Mitchell R.D."/>
            <person name="Munoz-Torres M.C."/>
            <person name="Mustard J.A."/>
            <person name="Pan H."/>
            <person name="Reese J.T."/>
            <person name="Scharf M.E."/>
            <person name="Sun F."/>
            <person name="Vogel H."/>
            <person name="Xiao J."/>
            <person name="Yang W."/>
            <person name="Yang Z."/>
            <person name="Yang Z."/>
            <person name="Zhou J."/>
            <person name="Zhu J."/>
            <person name="Brent C.S."/>
            <person name="Elsik C.G."/>
            <person name="Goodisman M.A."/>
            <person name="Liberles D.A."/>
            <person name="Roe R.M."/>
            <person name="Vargo E.L."/>
            <person name="Vilcinskas A."/>
            <person name="Wang J."/>
            <person name="Bornberg-Bauer E."/>
            <person name="Korb J."/>
            <person name="Zhang G."/>
            <person name="Liebig J."/>
        </authorList>
    </citation>
    <scope>NUCLEOTIDE SEQUENCE [LARGE SCALE GENOMIC DNA]</scope>
    <source>
        <tissue evidence="1">Whole organism</tissue>
    </source>
</reference>
<keyword evidence="2" id="KW-1185">Reference proteome</keyword>
<gene>
    <name evidence="1" type="ORF">L798_06338</name>
</gene>
<dbReference type="EMBL" id="KK852661">
    <property type="protein sequence ID" value="KDR19104.1"/>
    <property type="molecule type" value="Genomic_DNA"/>
</dbReference>
<proteinExistence type="predicted"/>
<accession>A0A067RFX3</accession>
<evidence type="ECO:0000313" key="2">
    <source>
        <dbReference type="Proteomes" id="UP000027135"/>
    </source>
</evidence>
<dbReference type="AlphaFoldDB" id="A0A067RFX3"/>
<name>A0A067RFX3_ZOONE</name>
<sequence>MVLIFTIRHQSIAFVQNLPHLSCSCLLENYFDIIFEDFVFSFEGLAILIYKLRRDLKSWEVFCMEVADKLIPLEESK</sequence>
<protein>
    <submittedName>
        <fullName evidence="1">Uncharacterized protein</fullName>
    </submittedName>
</protein>